<dbReference type="InterPro" id="IPR029063">
    <property type="entry name" value="SAM-dependent_MTases_sf"/>
</dbReference>
<evidence type="ECO:0000313" key="1">
    <source>
        <dbReference type="EMBL" id="VFS47443.1"/>
    </source>
</evidence>
<dbReference type="Gene3D" id="3.40.50.150">
    <property type="entry name" value="Vaccinia Virus protein VP39"/>
    <property type="match status" value="1"/>
</dbReference>
<dbReference type="GO" id="GO:0032259">
    <property type="term" value="P:methylation"/>
    <property type="evidence" value="ECO:0007669"/>
    <property type="project" value="UniProtKB-KW"/>
</dbReference>
<dbReference type="EMBL" id="CAADJA010000002">
    <property type="protein sequence ID" value="VFS47443.1"/>
    <property type="molecule type" value="Genomic_DNA"/>
</dbReference>
<dbReference type="SUPFAM" id="SSF53335">
    <property type="entry name" value="S-adenosyl-L-methionine-dependent methyltransferases"/>
    <property type="match status" value="1"/>
</dbReference>
<dbReference type="Proteomes" id="UP000373449">
    <property type="component" value="Unassembled WGS sequence"/>
</dbReference>
<name>A0A484ZJ38_9GAMM</name>
<evidence type="ECO:0000313" key="2">
    <source>
        <dbReference type="Proteomes" id="UP000373449"/>
    </source>
</evidence>
<proteinExistence type="predicted"/>
<protein>
    <submittedName>
        <fullName evidence="1">Site-specific DNA methylase</fullName>
    </submittedName>
</protein>
<dbReference type="REBASE" id="421671">
    <property type="entry name" value="M.Baq12282ORF2379P"/>
</dbReference>
<keyword evidence="1" id="KW-0489">Methyltransferase</keyword>
<sequence>MIKTVLPALPDKTLIYLDPPYYVKGQGLYENHYIHSDHIEIAKLVQKNITHPWIVSYDHVPQITDMYKNTENIIYGINYSAQNRYEGAEVMFF</sequence>
<accession>A0A484ZJ38</accession>
<dbReference type="AlphaFoldDB" id="A0A484ZJ38"/>
<keyword evidence="1" id="KW-0808">Transferase</keyword>
<organism evidence="1 2">
    <name type="scientific">Budvicia aquatica</name>
    <dbReference type="NCBI Taxonomy" id="82979"/>
    <lineage>
        <taxon>Bacteria</taxon>
        <taxon>Pseudomonadati</taxon>
        <taxon>Pseudomonadota</taxon>
        <taxon>Gammaproteobacteria</taxon>
        <taxon>Enterobacterales</taxon>
        <taxon>Budviciaceae</taxon>
        <taxon>Budvicia</taxon>
    </lineage>
</organism>
<gene>
    <name evidence="1" type="ORF">NCTC12282_02379</name>
</gene>
<reference evidence="1 2" key="1">
    <citation type="submission" date="2019-03" db="EMBL/GenBank/DDBJ databases">
        <authorList>
            <consortium name="Pathogen Informatics"/>
        </authorList>
    </citation>
    <scope>NUCLEOTIDE SEQUENCE [LARGE SCALE GENOMIC DNA]</scope>
    <source>
        <strain evidence="1 2">NCTC12282</strain>
    </source>
</reference>
<dbReference type="GO" id="GO:0008168">
    <property type="term" value="F:methyltransferase activity"/>
    <property type="evidence" value="ECO:0007669"/>
    <property type="project" value="UniProtKB-KW"/>
</dbReference>